<dbReference type="InterPro" id="IPR013857">
    <property type="entry name" value="NADH-UbQ_OxRdtase-assoc_prot30"/>
</dbReference>
<dbReference type="KEGG" id="lak:106176657"/>
<dbReference type="GO" id="GO:0005739">
    <property type="term" value="C:mitochondrion"/>
    <property type="evidence" value="ECO:0007669"/>
    <property type="project" value="UniProtKB-SubCell"/>
</dbReference>
<dbReference type="PANTHER" id="PTHR13194">
    <property type="entry name" value="COMPLEX I INTERMEDIATE-ASSOCIATED PROTEIN 30"/>
    <property type="match status" value="1"/>
</dbReference>
<evidence type="ECO:0000256" key="1">
    <source>
        <dbReference type="ARBA" id="ARBA00004173"/>
    </source>
</evidence>
<feature type="domain" description="NADH:ubiquinone oxidoreductase intermediate-associated protein 30" evidence="5">
    <location>
        <begin position="126"/>
        <end position="299"/>
    </location>
</feature>
<dbReference type="InterPro" id="IPR008979">
    <property type="entry name" value="Galactose-bd-like_sf"/>
</dbReference>
<dbReference type="AlphaFoldDB" id="A0A1S3JX04"/>
<dbReference type="GeneID" id="106176657"/>
<dbReference type="FunCoup" id="A0A1S3JX04">
    <property type="interactions" value="231"/>
</dbReference>
<dbReference type="GO" id="GO:0006120">
    <property type="term" value="P:mitochondrial electron transport, NADH to ubiquinone"/>
    <property type="evidence" value="ECO:0007669"/>
    <property type="project" value="TreeGrafter"/>
</dbReference>
<evidence type="ECO:0000256" key="2">
    <source>
        <dbReference type="ARBA" id="ARBA00007884"/>
    </source>
</evidence>
<evidence type="ECO:0000313" key="6">
    <source>
        <dbReference type="Proteomes" id="UP000085678"/>
    </source>
</evidence>
<sequence>MWPNKCCVELPERDHVCILALYTMLMARPLTAVLHSGNNILKTNGIQRLQTCVISKRYKRQSVLHHKKKPPSYYVGIPTTDEVIENFPQHLKMWGKKLRNNPLSLLSPISQEISQQVRHGDLRIVWKFKGEDSLNDWILSTDKQENLGFSEAELVLTKNNHGHFRGTLATTIQNRELQERAGYCSLINKRRWESFGRRAPFDWSDYTHLVIRCRGDGRVYGIGLGRDEQFNLNFYDMHNFFLYTRGGPYWQTIKIPFSKFFFTNSGIINDVQRPLDLSRVAVCSIIIADGTAGPFSLELDYIGVYCDKEHKEVHAYEMYRTSMGDHS</sequence>
<dbReference type="OrthoDB" id="42561at2759"/>
<keyword evidence="6" id="KW-1185">Reference proteome</keyword>
<dbReference type="Pfam" id="PF08547">
    <property type="entry name" value="CIA30"/>
    <property type="match status" value="1"/>
</dbReference>
<gene>
    <name evidence="7" type="primary">LOC106176657</name>
</gene>
<organism evidence="6 7">
    <name type="scientific">Lingula anatina</name>
    <name type="common">Brachiopod</name>
    <name type="synonym">Lingula unguis</name>
    <dbReference type="NCBI Taxonomy" id="7574"/>
    <lineage>
        <taxon>Eukaryota</taxon>
        <taxon>Metazoa</taxon>
        <taxon>Spiralia</taxon>
        <taxon>Lophotrochozoa</taxon>
        <taxon>Brachiopoda</taxon>
        <taxon>Linguliformea</taxon>
        <taxon>Lingulata</taxon>
        <taxon>Lingulida</taxon>
        <taxon>Linguloidea</taxon>
        <taxon>Lingulidae</taxon>
        <taxon>Lingula</taxon>
    </lineage>
</organism>
<keyword evidence="4" id="KW-0143">Chaperone</keyword>
<dbReference type="STRING" id="7574.A0A1S3JX04"/>
<dbReference type="Proteomes" id="UP000085678">
    <property type="component" value="Unplaced"/>
</dbReference>
<evidence type="ECO:0000313" key="7">
    <source>
        <dbReference type="RefSeq" id="XP_013414581.1"/>
    </source>
</evidence>
<comment type="subcellular location">
    <subcellularLocation>
        <location evidence="1">Mitochondrion</location>
    </subcellularLocation>
</comment>
<dbReference type="InParanoid" id="A0A1S3JX04"/>
<reference evidence="7" key="1">
    <citation type="submission" date="2025-08" db="UniProtKB">
        <authorList>
            <consortium name="RefSeq"/>
        </authorList>
    </citation>
    <scope>IDENTIFICATION</scope>
    <source>
        <tissue evidence="7">Gonads</tissue>
    </source>
</reference>
<keyword evidence="3" id="KW-0496">Mitochondrion</keyword>
<dbReference type="PANTHER" id="PTHR13194:SF18">
    <property type="entry name" value="COMPLEX I INTERMEDIATE-ASSOCIATED PROTEIN 30, MITOCHONDRIAL"/>
    <property type="match status" value="1"/>
</dbReference>
<dbReference type="GO" id="GO:0032981">
    <property type="term" value="P:mitochondrial respiratory chain complex I assembly"/>
    <property type="evidence" value="ECO:0007669"/>
    <property type="project" value="TreeGrafter"/>
</dbReference>
<evidence type="ECO:0000259" key="5">
    <source>
        <dbReference type="Pfam" id="PF08547"/>
    </source>
</evidence>
<name>A0A1S3JX04_LINAN</name>
<dbReference type="SUPFAM" id="SSF49785">
    <property type="entry name" value="Galactose-binding domain-like"/>
    <property type="match status" value="1"/>
</dbReference>
<dbReference type="GO" id="GO:0051082">
    <property type="term" value="F:unfolded protein binding"/>
    <property type="evidence" value="ECO:0007669"/>
    <property type="project" value="TreeGrafter"/>
</dbReference>
<evidence type="ECO:0000256" key="3">
    <source>
        <dbReference type="ARBA" id="ARBA00023128"/>
    </source>
</evidence>
<dbReference type="InterPro" id="IPR039131">
    <property type="entry name" value="NDUFAF1"/>
</dbReference>
<comment type="similarity">
    <text evidence="2">Belongs to the CIA30 family.</text>
</comment>
<evidence type="ECO:0000256" key="4">
    <source>
        <dbReference type="ARBA" id="ARBA00023186"/>
    </source>
</evidence>
<dbReference type="OMA" id="SMKLEDR"/>
<accession>A0A1S3JX04</accession>
<dbReference type="RefSeq" id="XP_013414581.1">
    <property type="nucleotide sequence ID" value="XM_013559127.2"/>
</dbReference>
<protein>
    <submittedName>
        <fullName evidence="7">Complex I intermediate-associated protein 30, mitochondrial isoform X1</fullName>
    </submittedName>
</protein>
<proteinExistence type="inferred from homology"/>